<evidence type="ECO:0000313" key="3">
    <source>
        <dbReference type="Proteomes" id="UP000034883"/>
    </source>
</evidence>
<keyword evidence="1" id="KW-0472">Membrane</keyword>
<sequence>MARAAHPSRVMARVATITVPAQSSTRVGRDESIPRWSRRARMTLGVITLGSVAIFVITALAEVLVMILAPNVARERPGQTLHFVLLFAAIADYMLSLFYIWFAAQNPRIDHRVAWIAGFILAPWVAQPMYWYAHVLNAPYVGDPTRDHPVPASTASTPA</sequence>
<dbReference type="EMBL" id="CP011125">
    <property type="protein sequence ID" value="AKF09411.1"/>
    <property type="molecule type" value="Genomic_DNA"/>
</dbReference>
<reference evidence="2 3" key="1">
    <citation type="submission" date="2015-03" db="EMBL/GenBank/DDBJ databases">
        <title>Genome assembly of Sandaracinus amylolyticus DSM 53668.</title>
        <authorList>
            <person name="Sharma G."/>
            <person name="Subramanian S."/>
        </authorList>
    </citation>
    <scope>NUCLEOTIDE SEQUENCE [LARGE SCALE GENOMIC DNA]</scope>
    <source>
        <strain evidence="2 3">DSM 53668</strain>
    </source>
</reference>
<name>A0A0F6W7I4_9BACT</name>
<organism evidence="2 3">
    <name type="scientific">Sandaracinus amylolyticus</name>
    <dbReference type="NCBI Taxonomy" id="927083"/>
    <lineage>
        <taxon>Bacteria</taxon>
        <taxon>Pseudomonadati</taxon>
        <taxon>Myxococcota</taxon>
        <taxon>Polyangia</taxon>
        <taxon>Polyangiales</taxon>
        <taxon>Sandaracinaceae</taxon>
        <taxon>Sandaracinus</taxon>
    </lineage>
</organism>
<accession>A0A0F6W7I4</accession>
<feature type="transmembrane region" description="Helical" evidence="1">
    <location>
        <begin position="113"/>
        <end position="133"/>
    </location>
</feature>
<keyword evidence="3" id="KW-1185">Reference proteome</keyword>
<keyword evidence="1" id="KW-1133">Transmembrane helix</keyword>
<gene>
    <name evidence="2" type="ORF">DB32_006560</name>
</gene>
<dbReference type="Proteomes" id="UP000034883">
    <property type="component" value="Chromosome"/>
</dbReference>
<dbReference type="AlphaFoldDB" id="A0A0F6W7I4"/>
<dbReference type="STRING" id="927083.DB32_006560"/>
<keyword evidence="1" id="KW-0812">Transmembrane</keyword>
<evidence type="ECO:0000313" key="2">
    <source>
        <dbReference type="EMBL" id="AKF09411.1"/>
    </source>
</evidence>
<feature type="transmembrane region" description="Helical" evidence="1">
    <location>
        <begin position="81"/>
        <end position="101"/>
    </location>
</feature>
<dbReference type="KEGG" id="samy:DB32_006560"/>
<proteinExistence type="predicted"/>
<feature type="transmembrane region" description="Helical" evidence="1">
    <location>
        <begin position="44"/>
        <end position="69"/>
    </location>
</feature>
<evidence type="ECO:0000256" key="1">
    <source>
        <dbReference type="SAM" id="Phobius"/>
    </source>
</evidence>
<protein>
    <submittedName>
        <fullName evidence="2">Uncharacterized protein</fullName>
    </submittedName>
</protein>